<dbReference type="SUPFAM" id="SSF54427">
    <property type="entry name" value="NTF2-like"/>
    <property type="match status" value="1"/>
</dbReference>
<dbReference type="STRING" id="1807.MOBUDSM44075_02479"/>
<organism evidence="3 6">
    <name type="scientific">Mycolicibacterium obuense</name>
    <dbReference type="NCBI Taxonomy" id="1807"/>
    <lineage>
        <taxon>Bacteria</taxon>
        <taxon>Bacillati</taxon>
        <taxon>Actinomycetota</taxon>
        <taxon>Actinomycetes</taxon>
        <taxon>Mycobacteriales</taxon>
        <taxon>Mycobacteriaceae</taxon>
        <taxon>Mycolicibacterium</taxon>
    </lineage>
</organism>
<evidence type="ECO:0000313" key="4">
    <source>
        <dbReference type="EMBL" id="TDL03200.1"/>
    </source>
</evidence>
<sequence>MADTSSQVVQNYFDTFFTHDVDKTLDCLTDDVEWRVQGATDVPTIGVRHGKEEVREWLQLFPQHFEPLDFEIARMFENGDQVVVIGHFTHRIRDTGKEFSSDFATICTVRDGKLAAYNFLEDSYGLWDAFQSVSTKD</sequence>
<dbReference type="EMBL" id="SDLP01000013">
    <property type="protein sequence ID" value="TDL03200.1"/>
    <property type="molecule type" value="Genomic_DNA"/>
</dbReference>
<evidence type="ECO:0000313" key="6">
    <source>
        <dbReference type="Proteomes" id="UP000036313"/>
    </source>
</evidence>
<reference evidence="3 6" key="1">
    <citation type="journal article" date="2015" name="Genome Biol. Evol.">
        <title>Characterization of Three Mycobacterium spp. with Potential Use in Bioremediation by Genome Sequencing and Comparative Genomics.</title>
        <authorList>
            <person name="Das S."/>
            <person name="Pettersson B.M."/>
            <person name="Behra P.R."/>
            <person name="Ramesh M."/>
            <person name="Dasgupta S."/>
            <person name="Bhattacharya A."/>
            <person name="Kirsebom L.A."/>
        </authorList>
    </citation>
    <scope>NUCLEOTIDE SEQUENCE [LARGE SCALE GENOMIC DNA]</scope>
    <source>
        <strain evidence="3 6">DSM 44075</strain>
    </source>
</reference>
<evidence type="ECO:0000313" key="2">
    <source>
        <dbReference type="EMBL" id="KKF01972.1"/>
    </source>
</evidence>
<proteinExistence type="predicted"/>
<dbReference type="InterPro" id="IPR032710">
    <property type="entry name" value="NTF2-like_dom_sf"/>
</dbReference>
<reference evidence="4 7" key="3">
    <citation type="submission" date="2019-01" db="EMBL/GenBank/DDBJ databases">
        <title>High-quality-draft genome sequences of five non-tuberculosis mycobacteriaceae isolated from a nosocomial environment.</title>
        <authorList>
            <person name="Tiago I."/>
            <person name="Alarico S."/>
            <person name="Pereira S.G."/>
            <person name="Coelho C."/>
            <person name="Maranha A."/>
            <person name="Empadinhas N."/>
        </authorList>
    </citation>
    <scope>NUCLEOTIDE SEQUENCE [LARGE SCALE GENOMIC DNA]</scope>
    <source>
        <strain evidence="4 7">22DIII</strain>
    </source>
</reference>
<accession>A0A0J6VXZ6</accession>
<dbReference type="OrthoDB" id="8451859at2"/>
<evidence type="ECO:0000313" key="7">
    <source>
        <dbReference type="Proteomes" id="UP000294952"/>
    </source>
</evidence>
<dbReference type="EMBL" id="JYNU01000014">
    <property type="protein sequence ID" value="KMO75950.1"/>
    <property type="molecule type" value="Genomic_DNA"/>
</dbReference>
<feature type="domain" description="SnoaL-like" evidence="1">
    <location>
        <begin position="9"/>
        <end position="116"/>
    </location>
</feature>
<keyword evidence="5" id="KW-1185">Reference proteome</keyword>
<protein>
    <submittedName>
        <fullName evidence="4">Nuclear transport factor 2 family protein</fullName>
    </submittedName>
    <submittedName>
        <fullName evidence="3">SnoaL-like domain protein</fullName>
    </submittedName>
</protein>
<dbReference type="PANTHER" id="PTHR41252:SF1">
    <property type="entry name" value="BLR2505 PROTEIN"/>
    <property type="match status" value="1"/>
</dbReference>
<evidence type="ECO:0000313" key="5">
    <source>
        <dbReference type="Proteomes" id="UP000034150"/>
    </source>
</evidence>
<gene>
    <name evidence="4" type="ORF">EUA04_26320</name>
    <name evidence="3" type="ORF">MOBUDSM44075_02479</name>
    <name evidence="2" type="ORF">WN67_10625</name>
</gene>
<dbReference type="EMBL" id="LAUZ02000010">
    <property type="protein sequence ID" value="KKF01972.1"/>
    <property type="molecule type" value="Genomic_DNA"/>
</dbReference>
<evidence type="ECO:0000259" key="1">
    <source>
        <dbReference type="Pfam" id="PF12680"/>
    </source>
</evidence>
<dbReference type="Proteomes" id="UP000034150">
    <property type="component" value="Unassembled WGS sequence"/>
</dbReference>
<dbReference type="AlphaFoldDB" id="A0A0J6VXZ6"/>
<dbReference type="Proteomes" id="UP000294952">
    <property type="component" value="Unassembled WGS sequence"/>
</dbReference>
<dbReference type="PANTHER" id="PTHR41252">
    <property type="entry name" value="BLR2505 PROTEIN"/>
    <property type="match status" value="1"/>
</dbReference>
<name>A0A0J6VXZ6_9MYCO</name>
<comment type="caution">
    <text evidence="3">The sequence shown here is derived from an EMBL/GenBank/DDBJ whole genome shotgun (WGS) entry which is preliminary data.</text>
</comment>
<dbReference type="Pfam" id="PF12680">
    <property type="entry name" value="SnoaL_2"/>
    <property type="match status" value="1"/>
</dbReference>
<dbReference type="RefSeq" id="WP_046362994.1">
    <property type="nucleotide sequence ID" value="NZ_CALTXN010000001.1"/>
</dbReference>
<dbReference type="Gene3D" id="3.10.450.50">
    <property type="match status" value="1"/>
</dbReference>
<dbReference type="InterPro" id="IPR037401">
    <property type="entry name" value="SnoaL-like"/>
</dbReference>
<evidence type="ECO:0000313" key="3">
    <source>
        <dbReference type="EMBL" id="KMO75950.1"/>
    </source>
</evidence>
<dbReference type="Proteomes" id="UP000036313">
    <property type="component" value="Unassembled WGS sequence"/>
</dbReference>
<reference evidence="2 5" key="2">
    <citation type="submission" date="2015-04" db="EMBL/GenBank/DDBJ databases">
        <title>Genome sequence of Mycobacterium obuense UC1.</title>
        <authorList>
            <person name="Greninger A.L."/>
            <person name="Cunningham G."/>
            <person name="Chiu C.Y."/>
            <person name="Miller S."/>
        </authorList>
    </citation>
    <scope>NUCLEOTIDE SEQUENCE [LARGE SCALE GENOMIC DNA]</scope>
    <source>
        <strain evidence="2 5">UC1</strain>
    </source>
</reference>
<dbReference type="PATRIC" id="fig|1807.13.peg.1289"/>